<feature type="compositionally biased region" description="Basic and acidic residues" evidence="1">
    <location>
        <begin position="34"/>
        <end position="54"/>
    </location>
</feature>
<name>A0A239PDT3_9ACTN</name>
<feature type="compositionally biased region" description="Basic and acidic residues" evidence="1">
    <location>
        <begin position="148"/>
        <end position="170"/>
    </location>
</feature>
<organism evidence="2 3">
    <name type="scientific">Asanoa hainanensis</name>
    <dbReference type="NCBI Taxonomy" id="560556"/>
    <lineage>
        <taxon>Bacteria</taxon>
        <taxon>Bacillati</taxon>
        <taxon>Actinomycetota</taxon>
        <taxon>Actinomycetes</taxon>
        <taxon>Micromonosporales</taxon>
        <taxon>Micromonosporaceae</taxon>
        <taxon>Asanoa</taxon>
    </lineage>
</organism>
<evidence type="ECO:0000256" key="1">
    <source>
        <dbReference type="SAM" id="MobiDB-lite"/>
    </source>
</evidence>
<gene>
    <name evidence="2" type="ORF">SAMN05421812_120143</name>
</gene>
<dbReference type="EMBL" id="FZPH01000020">
    <property type="protein sequence ID" value="SNT65221.1"/>
    <property type="molecule type" value="Genomic_DNA"/>
</dbReference>
<accession>A0A239PDT3</accession>
<dbReference type="RefSeq" id="WP_089254917.1">
    <property type="nucleotide sequence ID" value="NZ_FZPH01000020.1"/>
</dbReference>
<feature type="compositionally biased region" description="Basic and acidic residues" evidence="1">
    <location>
        <begin position="90"/>
        <end position="123"/>
    </location>
</feature>
<feature type="region of interest" description="Disordered" evidence="1">
    <location>
        <begin position="1"/>
        <end position="180"/>
    </location>
</feature>
<feature type="compositionally biased region" description="Basic and acidic residues" evidence="1">
    <location>
        <begin position="205"/>
        <end position="232"/>
    </location>
</feature>
<dbReference type="AlphaFoldDB" id="A0A239PDT3"/>
<evidence type="ECO:0000313" key="3">
    <source>
        <dbReference type="Proteomes" id="UP000198362"/>
    </source>
</evidence>
<proteinExistence type="predicted"/>
<keyword evidence="3" id="KW-1185">Reference proteome</keyword>
<dbReference type="Proteomes" id="UP000198362">
    <property type="component" value="Unassembled WGS sequence"/>
</dbReference>
<feature type="compositionally biased region" description="Basic and acidic residues" evidence="1">
    <location>
        <begin position="1"/>
        <end position="16"/>
    </location>
</feature>
<reference evidence="2 3" key="1">
    <citation type="submission" date="2017-06" db="EMBL/GenBank/DDBJ databases">
        <authorList>
            <person name="Kim H.J."/>
            <person name="Triplett B.A."/>
        </authorList>
    </citation>
    <scope>NUCLEOTIDE SEQUENCE [LARGE SCALE GENOMIC DNA]</scope>
    <source>
        <strain evidence="2 3">CGMCC 4.5593</strain>
    </source>
</reference>
<evidence type="ECO:0000313" key="2">
    <source>
        <dbReference type="EMBL" id="SNT65221.1"/>
    </source>
</evidence>
<sequence length="345" mass="37346">MTYQDQRNEDHPEAVRSDPVPVQRSAPDDEFDDVADRDGIDDRTEADRGYHDNATEENATDENATDVAATSADGYHDSATDEAVTSADAGYHDNVADEGHHENAEAADADRDGVDDREVRDETDVYQEAEDERDGYDEPVIASPVDTDVERSGVDDTDLDRDRTDDDDRAFGGPTFPESALAPAGFGAAAAGGAAAAAAMAANRTDTRTDEENVEERVEDRVAGDRIGDDRTPDEVAVVAADDEPTELMPGDVEAAPVTALVAVEAAQGFRDRWREVQLRFVDDPRGAAAEAQSLAEEVSDALVAALDSMRNDLGGWEATEGADTEHLRVVVRRYRDFLDRMLQS</sequence>
<feature type="compositionally biased region" description="Acidic residues" evidence="1">
    <location>
        <begin position="124"/>
        <end position="137"/>
    </location>
</feature>
<protein>
    <submittedName>
        <fullName evidence="2">Uncharacterized protein</fullName>
    </submittedName>
</protein>
<dbReference type="OrthoDB" id="123178at2"/>
<feature type="region of interest" description="Disordered" evidence="1">
    <location>
        <begin position="201"/>
        <end position="232"/>
    </location>
</feature>